<dbReference type="EMBL" id="JBBJBU010000007">
    <property type="protein sequence ID" value="KAK7204874.1"/>
    <property type="molecule type" value="Genomic_DNA"/>
</dbReference>
<dbReference type="Proteomes" id="UP001498771">
    <property type="component" value="Unassembled WGS sequence"/>
</dbReference>
<gene>
    <name evidence="1" type="ORF">BZA70DRAFT_187071</name>
</gene>
<keyword evidence="2" id="KW-1185">Reference proteome</keyword>
<proteinExistence type="predicted"/>
<name>A0ABR1F4W6_9ASCO</name>
<accession>A0ABR1F4W6</accession>
<dbReference type="RefSeq" id="XP_064767907.1">
    <property type="nucleotide sequence ID" value="XM_064909994.1"/>
</dbReference>
<protein>
    <submittedName>
        <fullName evidence="1">Uncharacterized protein</fullName>
    </submittedName>
</protein>
<dbReference type="SUPFAM" id="SSF48371">
    <property type="entry name" value="ARM repeat"/>
    <property type="match status" value="1"/>
</dbReference>
<reference evidence="1 2" key="1">
    <citation type="submission" date="2024-03" db="EMBL/GenBank/DDBJ databases">
        <title>Genome-scale model development and genomic sequencing of the oleaginous clade Lipomyces.</title>
        <authorList>
            <consortium name="Lawrence Berkeley National Laboratory"/>
            <person name="Czajka J.J."/>
            <person name="Han Y."/>
            <person name="Kim J."/>
            <person name="Mondo S.J."/>
            <person name="Hofstad B.A."/>
            <person name="Robles A."/>
            <person name="Haridas S."/>
            <person name="Riley R."/>
            <person name="LaButti K."/>
            <person name="Pangilinan J."/>
            <person name="Andreopoulos W."/>
            <person name="Lipzen A."/>
            <person name="Yan J."/>
            <person name="Wang M."/>
            <person name="Ng V."/>
            <person name="Grigoriev I.V."/>
            <person name="Spatafora J.W."/>
            <person name="Magnuson J.K."/>
            <person name="Baker S.E."/>
            <person name="Pomraning K.R."/>
        </authorList>
    </citation>
    <scope>NUCLEOTIDE SEQUENCE [LARGE SCALE GENOMIC DNA]</scope>
    <source>
        <strain evidence="1 2">Phaff 52-87</strain>
    </source>
</reference>
<evidence type="ECO:0000313" key="2">
    <source>
        <dbReference type="Proteomes" id="UP001498771"/>
    </source>
</evidence>
<dbReference type="InterPro" id="IPR016024">
    <property type="entry name" value="ARM-type_fold"/>
</dbReference>
<comment type="caution">
    <text evidence="1">The sequence shown here is derived from an EMBL/GenBank/DDBJ whole genome shotgun (WGS) entry which is preliminary data.</text>
</comment>
<dbReference type="GeneID" id="90035506"/>
<sequence>MEREGLGSSIAEGYCLDDDLSGASVEGEINASSILRDPAKQLTDEHARSIASLRVVELLDKLSSQTQTASGVAEAVGQGCFSEDVKYCQNAIGELPNSATALQMTADRERIVDTILHLLQSPDSAECVASSRIWQAITAIDEMPELQPVVAEWLTCHDAQLLTQSPTCFSDALDCLKRVKCEQTQYSVLSILLRCAREDIAMKTAILECVVSKAPSAELLCDDCPTELGYLEFYLHAVVRLLKHPGVSSSPVLKYLTTVAAPALLSKRLTAHQPFRVLLILSVEACISQPSSPEIPIYLQKLKQLVLMFSDRVDWALTEPLVLAFYIALRKAPSYFPLSTDASRQLTPALRRIWYHAQCGVSKLTGGGEDESVRRQCGNVVLVTREMLKPVRLRRVRPPFVRFSWRGEGGDEVGESALLQRRRRRKRRVD</sequence>
<organism evidence="1 2">
    <name type="scientific">Myxozyma melibiosi</name>
    <dbReference type="NCBI Taxonomy" id="54550"/>
    <lineage>
        <taxon>Eukaryota</taxon>
        <taxon>Fungi</taxon>
        <taxon>Dikarya</taxon>
        <taxon>Ascomycota</taxon>
        <taxon>Saccharomycotina</taxon>
        <taxon>Lipomycetes</taxon>
        <taxon>Lipomycetales</taxon>
        <taxon>Lipomycetaceae</taxon>
        <taxon>Myxozyma</taxon>
    </lineage>
</organism>
<evidence type="ECO:0000313" key="1">
    <source>
        <dbReference type="EMBL" id="KAK7204874.1"/>
    </source>
</evidence>